<dbReference type="HOGENOM" id="CLU_017511_2_0_1"/>
<evidence type="ECO:0000313" key="2">
    <source>
        <dbReference type="Proteomes" id="UP000029964"/>
    </source>
</evidence>
<keyword evidence="2" id="KW-1185">Reference proteome</keyword>
<reference evidence="2" key="1">
    <citation type="journal article" date="2014" name="Genome Announc.">
        <title>Genome sequence and annotation of Acremonium chrysogenum, producer of the beta-lactam antibiotic cephalosporin C.</title>
        <authorList>
            <person name="Terfehr D."/>
            <person name="Dahlmann T.A."/>
            <person name="Specht T."/>
            <person name="Zadra I."/>
            <person name="Kuernsteiner H."/>
            <person name="Kueck U."/>
        </authorList>
    </citation>
    <scope>NUCLEOTIDE SEQUENCE [LARGE SCALE GENOMIC DNA]</scope>
    <source>
        <strain evidence="2">ATCC 11550 / CBS 779.69 / DSM 880 / IAM 14645 / JCM 23072 / IMI 49137</strain>
    </source>
</reference>
<dbReference type="Gene3D" id="3.40.50.150">
    <property type="entry name" value="Vaccinia Virus protein VP39"/>
    <property type="match status" value="1"/>
</dbReference>
<dbReference type="NCBIfam" id="NF037959">
    <property type="entry name" value="MFS_SpdSyn"/>
    <property type="match status" value="1"/>
</dbReference>
<protein>
    <submittedName>
        <fullName evidence="1">Polyamine aminopropyl transferase-like protein</fullName>
    </submittedName>
</protein>
<dbReference type="FunFam" id="3.40.50.150:FF:000288">
    <property type="entry name" value="Spermine/spermidine synthase, putative"/>
    <property type="match status" value="1"/>
</dbReference>
<proteinExistence type="predicted"/>
<evidence type="ECO:0000313" key="1">
    <source>
        <dbReference type="EMBL" id="KFH45964.1"/>
    </source>
</evidence>
<organism evidence="1 2">
    <name type="scientific">Hapsidospora chrysogenum (strain ATCC 11550 / CBS 779.69 / DSM 880 / IAM 14645 / JCM 23072 / IMI 49137)</name>
    <name type="common">Acremonium chrysogenum</name>
    <dbReference type="NCBI Taxonomy" id="857340"/>
    <lineage>
        <taxon>Eukaryota</taxon>
        <taxon>Fungi</taxon>
        <taxon>Dikarya</taxon>
        <taxon>Ascomycota</taxon>
        <taxon>Pezizomycotina</taxon>
        <taxon>Sordariomycetes</taxon>
        <taxon>Hypocreomycetidae</taxon>
        <taxon>Hypocreales</taxon>
        <taxon>Bionectriaceae</taxon>
        <taxon>Hapsidospora</taxon>
    </lineage>
</organism>
<keyword evidence="1" id="KW-0808">Transferase</keyword>
<dbReference type="SUPFAM" id="SSF53335">
    <property type="entry name" value="S-adenosyl-L-methionine-dependent methyltransferases"/>
    <property type="match status" value="1"/>
</dbReference>
<accession>A0A086T9D2</accession>
<dbReference type="GO" id="GO:0016740">
    <property type="term" value="F:transferase activity"/>
    <property type="evidence" value="ECO:0007669"/>
    <property type="project" value="UniProtKB-KW"/>
</dbReference>
<name>A0A086T9D2_HAPC1</name>
<comment type="caution">
    <text evidence="1">The sequence shown here is derived from an EMBL/GenBank/DDBJ whole genome shotgun (WGS) entry which is preliminary data.</text>
</comment>
<dbReference type="Pfam" id="PF01564">
    <property type="entry name" value="Spermine_synth"/>
    <property type="match status" value="1"/>
</dbReference>
<sequence>MPSKKPKAKLAAGTNTHGDLTEQYTAELKDLAAQAQIEDASAGDLTPYLKALAVLVLLGIYSNISQLNLSPVYGSIPASVYHVHVLVAGCFAGWAGNLALRHALPRALSTPRLLAVVAAYVPVLQAALFPLSERLGARAGPAVTEALTLGPVAVLSAAWVADLLGDARLPRLPSFLADAAPGLGSWAVLKSAEALSGRVLGQHVGKVLVLTRVAMEAILGVVYAALAPSRIVALAVLPGLLHTALLNPHVMTPRAAAAVNATLAADGWVLLDRKESVTGYVSVVESLERGFRVMRCDHSLLGGQWTVLQGKQVAEPIYGVFAMLEAVRLVESREKVADKDANALVIGLGIGTTPSALVAHGIDTTVVEIDPVVHEFAAKYFDLKENNEPAIADAVSYTAGLVESKKTYNYIVHDVFTGGAEPVDLFTLEFLQGLSDLLDPNGVIAINYAGDFSLPAPKIVIRTITRVFPNCRIFRESPVREDIQEGEADFTNMVIFCQKGLPADAGLRFRPAVVEDFLQSRARQMFLEPEHEVQKLDFLLEDDGEEGTEILRRNETGRIEEWHKTTARGHWTIMRTVLPSKVWNLW</sequence>
<dbReference type="InterPro" id="IPR029063">
    <property type="entry name" value="SAM-dependent_MTases_sf"/>
</dbReference>
<dbReference type="OrthoDB" id="2016285at2759"/>
<dbReference type="AlphaFoldDB" id="A0A086T9D2"/>
<dbReference type="EMBL" id="JPKY01000025">
    <property type="protein sequence ID" value="KFH45964.1"/>
    <property type="molecule type" value="Genomic_DNA"/>
</dbReference>
<dbReference type="Proteomes" id="UP000029964">
    <property type="component" value="Unassembled WGS sequence"/>
</dbReference>
<gene>
    <name evidence="1" type="ORF">ACRE_032580</name>
</gene>